<dbReference type="NCBIfam" id="TIGR00552">
    <property type="entry name" value="nadE"/>
    <property type="match status" value="1"/>
</dbReference>
<feature type="binding site" evidence="7">
    <location>
        <position position="552"/>
    </location>
    <ligand>
        <name>deamido-NAD(+)</name>
        <dbReference type="ChEBI" id="CHEBI:58437"/>
        <note>ligand shared between two neighboring subunits</note>
    </ligand>
</feature>
<dbReference type="Gene3D" id="3.60.110.10">
    <property type="entry name" value="Carbon-nitrogen hydrolase"/>
    <property type="match status" value="1"/>
</dbReference>
<dbReference type="Pfam" id="PF02540">
    <property type="entry name" value="NAD_synthase"/>
    <property type="match status" value="1"/>
</dbReference>
<feature type="binding site" evidence="7">
    <location>
        <position position="133"/>
    </location>
    <ligand>
        <name>L-glutamine</name>
        <dbReference type="ChEBI" id="CHEBI:58359"/>
    </ligand>
</feature>
<accession>A0A0U1PWX4</accession>
<dbReference type="InterPro" id="IPR003010">
    <property type="entry name" value="C-N_Hydrolase"/>
</dbReference>
<dbReference type="InterPro" id="IPR014445">
    <property type="entry name" value="Gln-dep_NAD_synthase"/>
</dbReference>
<reference evidence="11 12" key="1">
    <citation type="submission" date="2015-05" db="EMBL/GenBank/DDBJ databases">
        <title>Draft genome sequence of Lampropedia sp. CT6, isolated from the microbial mat of a hot water spring, located at Manikaran, India.</title>
        <authorList>
            <person name="Tripathi C."/>
            <person name="Rani P."/>
            <person name="Mahato N.K."/>
            <person name="Lal R."/>
        </authorList>
    </citation>
    <scope>NUCLEOTIDE SEQUENCE [LARGE SCALE GENOMIC DNA]</scope>
    <source>
        <strain evidence="11 12">CT6</strain>
    </source>
</reference>
<dbReference type="SUPFAM" id="SSF52402">
    <property type="entry name" value="Adenine nucleotide alpha hydrolases-like"/>
    <property type="match status" value="1"/>
</dbReference>
<dbReference type="EMBL" id="LBNQ01000040">
    <property type="protein sequence ID" value="KKW66937.1"/>
    <property type="molecule type" value="Genomic_DNA"/>
</dbReference>
<keyword evidence="12" id="KW-1185">Reference proteome</keyword>
<dbReference type="FunFam" id="3.40.50.620:FF:000106">
    <property type="entry name" value="Glutamine-dependent NAD(+) synthetase"/>
    <property type="match status" value="1"/>
</dbReference>
<dbReference type="PIRSF" id="PIRSF006630">
    <property type="entry name" value="NADS_GAT"/>
    <property type="match status" value="1"/>
</dbReference>
<dbReference type="Gene3D" id="3.40.50.620">
    <property type="entry name" value="HUPs"/>
    <property type="match status" value="1"/>
</dbReference>
<evidence type="ECO:0000313" key="11">
    <source>
        <dbReference type="EMBL" id="KKW66937.1"/>
    </source>
</evidence>
<feature type="binding site" evidence="7">
    <location>
        <position position="407"/>
    </location>
    <ligand>
        <name>deamido-NAD(+)</name>
        <dbReference type="ChEBI" id="CHEBI:58437"/>
        <note>ligand shared between two neighboring subunits</note>
    </ligand>
</feature>
<evidence type="ECO:0000256" key="6">
    <source>
        <dbReference type="ARBA" id="ARBA00023027"/>
    </source>
</evidence>
<dbReference type="UniPathway" id="UPA00253">
    <property type="reaction ID" value="UER00334"/>
</dbReference>
<dbReference type="GO" id="GO:0003952">
    <property type="term" value="F:NAD+ synthase (glutamine-hydrolyzing) activity"/>
    <property type="evidence" value="ECO:0007669"/>
    <property type="project" value="UniProtKB-UniRule"/>
</dbReference>
<evidence type="ECO:0000256" key="5">
    <source>
        <dbReference type="ARBA" id="ARBA00022840"/>
    </source>
</evidence>
<dbReference type="GO" id="GO:0004359">
    <property type="term" value="F:glutaminase activity"/>
    <property type="evidence" value="ECO:0007669"/>
    <property type="project" value="InterPro"/>
</dbReference>
<name>A0A0U1PWX4_9BURK</name>
<comment type="caution">
    <text evidence="7">Lacks conserved residue(s) required for the propagation of feature annotation.</text>
</comment>
<gene>
    <name evidence="7" type="primary">nadE</name>
    <name evidence="11" type="ORF">AAV94_12745</name>
</gene>
<keyword evidence="4 7" id="KW-0547">Nucleotide-binding</keyword>
<dbReference type="Proteomes" id="UP000050580">
    <property type="component" value="Unassembled WGS sequence"/>
</dbReference>
<dbReference type="OrthoDB" id="8817375at2"/>
<feature type="active site" description="Nucleophile; for glutaminase activity" evidence="7">
    <location>
        <position position="177"/>
    </location>
</feature>
<evidence type="ECO:0000313" key="12">
    <source>
        <dbReference type="Proteomes" id="UP000050580"/>
    </source>
</evidence>
<feature type="active site" description="Proton acceptor; for glutaminase activity" evidence="7">
    <location>
        <position position="45"/>
    </location>
</feature>
<protein>
    <recommendedName>
        <fullName evidence="7 8">Glutamine-dependent NAD(+) synthetase</fullName>
        <ecNumber evidence="7 8">6.3.5.1</ecNumber>
    </recommendedName>
    <alternativeName>
        <fullName evidence="7 8">NAD(+) synthase [glutamine-hydrolyzing]</fullName>
    </alternativeName>
</protein>
<dbReference type="InterPro" id="IPR014729">
    <property type="entry name" value="Rossmann-like_a/b/a_fold"/>
</dbReference>
<dbReference type="CDD" id="cd00553">
    <property type="entry name" value="NAD_synthase"/>
    <property type="match status" value="1"/>
</dbReference>
<dbReference type="AlphaFoldDB" id="A0A0U1PWX4"/>
<sequence length="581" mass="63614">MHSSLSICVAQLNPVVGDVQGNLAMALQAAEQAQRQGADLLVFPELFLCGYAAEDLFYRPAFLQACEQALQQLREASARWPALCIVMGHPEPVDASHPWPQDSDFLAPAWNAVSVVQAGQVRARYRKQALPNYGVFDEKRYFASSAVIGHGLPDAQVQQQLSTVVEVRGVRIGLLVCEDAWIAEPAARAREAGAQALVVVNASPFALGKPQRRLAVLQARCREVALPMVYAHMVGGQDELVFDGHSFAVDADGRLAAQAPGFQSCLWPLKLVNDAGGALRWQAVKQTCAAPPQADDAMAQIWPALVLATRDYVRKNGFSHVLLGLSGGLDSALVLAIAVDALGADKVRAVMMPSPYTASISVEDAREMVRRLQVRYDEIGIRDTFEAFQRSLASQFAGTQPDTTEENLQARIRGVMLMALSNKFGALLLTTSNKSEAAMGYATLYGDMCGGFAPLKDVYKSDAFELARWRNAHAFEGGIANPIPQRIISRPPSAELRENQTDQDSLPPYDMLDAILRLRMEQDLAAEDIMAQGYPPERVAQVLRLLRINEYKRRQSAPGPKISPRAFGKDWRYPITNRFAG</sequence>
<feature type="binding site" evidence="7">
    <location>
        <position position="436"/>
    </location>
    <ligand>
        <name>deamido-NAD(+)</name>
        <dbReference type="ChEBI" id="CHEBI:58437"/>
        <note>ligand shared between two neighboring subunits</note>
    </ligand>
</feature>
<keyword evidence="6 7" id="KW-0520">NAD</keyword>
<feature type="binding site" evidence="7">
    <location>
        <position position="431"/>
    </location>
    <ligand>
        <name>ATP</name>
        <dbReference type="ChEBI" id="CHEBI:30616"/>
    </ligand>
</feature>
<feature type="binding site" evidence="7">
    <location>
        <position position="203"/>
    </location>
    <ligand>
        <name>L-glutamine</name>
        <dbReference type="ChEBI" id="CHEBI:58359"/>
    </ligand>
</feature>
<comment type="pathway">
    <text evidence="1 7 8">Cofactor biosynthesis; NAD(+) biosynthesis; NAD(+) from deamido-NAD(+) (L-Gln route): step 1/1.</text>
</comment>
<feature type="domain" description="CN hydrolase" evidence="10">
    <location>
        <begin position="5"/>
        <end position="281"/>
    </location>
</feature>
<comment type="function">
    <text evidence="7">Catalyzes the ATP-dependent amidation of deamido-NAD to form NAD. Uses L-glutamine as a nitrogen source.</text>
</comment>
<evidence type="ECO:0000259" key="10">
    <source>
        <dbReference type="PROSITE" id="PS50263"/>
    </source>
</evidence>
<comment type="caution">
    <text evidence="11">The sequence shown here is derived from an EMBL/GenBank/DDBJ whole genome shotgun (WGS) entry which is preliminary data.</text>
</comment>
<dbReference type="NCBIfam" id="NF010588">
    <property type="entry name" value="PRK13981.1"/>
    <property type="match status" value="1"/>
</dbReference>
<comment type="catalytic activity">
    <reaction evidence="7 8">
        <text>deamido-NAD(+) + L-glutamine + ATP + H2O = L-glutamate + AMP + diphosphate + NAD(+) + H(+)</text>
        <dbReference type="Rhea" id="RHEA:24384"/>
        <dbReference type="ChEBI" id="CHEBI:15377"/>
        <dbReference type="ChEBI" id="CHEBI:15378"/>
        <dbReference type="ChEBI" id="CHEBI:29985"/>
        <dbReference type="ChEBI" id="CHEBI:30616"/>
        <dbReference type="ChEBI" id="CHEBI:33019"/>
        <dbReference type="ChEBI" id="CHEBI:57540"/>
        <dbReference type="ChEBI" id="CHEBI:58359"/>
        <dbReference type="ChEBI" id="CHEBI:58437"/>
        <dbReference type="ChEBI" id="CHEBI:456215"/>
        <dbReference type="EC" id="6.3.5.1"/>
    </reaction>
</comment>
<evidence type="ECO:0000256" key="9">
    <source>
        <dbReference type="RuleBase" id="RU003811"/>
    </source>
</evidence>
<dbReference type="InterPro" id="IPR003694">
    <property type="entry name" value="NAD_synthase"/>
</dbReference>
<evidence type="ECO:0000256" key="8">
    <source>
        <dbReference type="PIRNR" id="PIRNR006630"/>
    </source>
</evidence>
<dbReference type="SUPFAM" id="SSF56317">
    <property type="entry name" value="Carbon-nitrogen hydrolase"/>
    <property type="match status" value="1"/>
</dbReference>
<feature type="binding site" evidence="7">
    <location>
        <begin position="324"/>
        <end position="331"/>
    </location>
    <ligand>
        <name>ATP</name>
        <dbReference type="ChEBI" id="CHEBI:30616"/>
    </ligand>
</feature>
<dbReference type="InterPro" id="IPR022310">
    <property type="entry name" value="NAD/GMP_synthase"/>
</dbReference>
<evidence type="ECO:0000256" key="1">
    <source>
        <dbReference type="ARBA" id="ARBA00005188"/>
    </source>
</evidence>
<feature type="active site" description="For glutaminase activity" evidence="7">
    <location>
        <position position="127"/>
    </location>
</feature>
<comment type="similarity">
    <text evidence="9">Belongs to the NAD synthetase family.</text>
</comment>
<comment type="similarity">
    <text evidence="2 7 8">In the C-terminal section; belongs to the NAD synthetase family.</text>
</comment>
<organism evidence="11 12">
    <name type="scientific">Lampropedia cohaerens</name>
    <dbReference type="NCBI Taxonomy" id="1610491"/>
    <lineage>
        <taxon>Bacteria</taxon>
        <taxon>Pseudomonadati</taxon>
        <taxon>Pseudomonadota</taxon>
        <taxon>Betaproteobacteria</taxon>
        <taxon>Burkholderiales</taxon>
        <taxon>Comamonadaceae</taxon>
        <taxon>Lampropedia</taxon>
    </lineage>
</organism>
<dbReference type="GO" id="GO:0009435">
    <property type="term" value="P:NAD+ biosynthetic process"/>
    <property type="evidence" value="ECO:0007669"/>
    <property type="project" value="UniProtKB-UniRule"/>
</dbReference>
<dbReference type="PANTHER" id="PTHR23090">
    <property type="entry name" value="NH 3 /GLUTAMINE-DEPENDENT NAD + SYNTHETASE"/>
    <property type="match status" value="1"/>
</dbReference>
<dbReference type="EC" id="6.3.5.1" evidence="7 8"/>
<dbReference type="InterPro" id="IPR036526">
    <property type="entry name" value="C-N_Hydrolase_sf"/>
</dbReference>
<dbReference type="RefSeq" id="WP_046742601.1">
    <property type="nucleotide sequence ID" value="NZ_LBNQ01000040.1"/>
</dbReference>
<proteinExistence type="inferred from homology"/>
<evidence type="ECO:0000256" key="4">
    <source>
        <dbReference type="ARBA" id="ARBA00022741"/>
    </source>
</evidence>
<dbReference type="PATRIC" id="fig|1610491.3.peg.2709"/>
<dbReference type="GO" id="GO:0005737">
    <property type="term" value="C:cytoplasm"/>
    <property type="evidence" value="ECO:0007669"/>
    <property type="project" value="InterPro"/>
</dbReference>
<evidence type="ECO:0000256" key="3">
    <source>
        <dbReference type="ARBA" id="ARBA00022598"/>
    </source>
</evidence>
<keyword evidence="5 7" id="KW-0067">ATP-binding</keyword>
<dbReference type="GO" id="GO:0005524">
    <property type="term" value="F:ATP binding"/>
    <property type="evidence" value="ECO:0007669"/>
    <property type="project" value="UniProtKB-UniRule"/>
</dbReference>
<dbReference type="PROSITE" id="PS50263">
    <property type="entry name" value="CN_HYDROLASE"/>
    <property type="match status" value="1"/>
</dbReference>
<dbReference type="HAMAP" id="MF_02090">
    <property type="entry name" value="NadE_glutamine_dep"/>
    <property type="match status" value="1"/>
</dbReference>
<keyword evidence="3 7" id="KW-0436">Ligase</keyword>
<evidence type="ECO:0000256" key="7">
    <source>
        <dbReference type="HAMAP-Rule" id="MF_02090"/>
    </source>
</evidence>
<evidence type="ECO:0000256" key="2">
    <source>
        <dbReference type="ARBA" id="ARBA00007145"/>
    </source>
</evidence>
<dbReference type="Pfam" id="PF00795">
    <property type="entry name" value="CN_hydrolase"/>
    <property type="match status" value="1"/>
</dbReference>
<feature type="binding site" evidence="7">
    <location>
        <position position="209"/>
    </location>
    <ligand>
        <name>L-glutamine</name>
        <dbReference type="ChEBI" id="CHEBI:58359"/>
    </ligand>
</feature>
<dbReference type="GO" id="GO:0008795">
    <property type="term" value="F:NAD+ synthase activity"/>
    <property type="evidence" value="ECO:0007669"/>
    <property type="project" value="UniProtKB-UniRule"/>
</dbReference>
<dbReference type="STRING" id="1610491.AAV94_12745"/>
<dbReference type="CDD" id="cd07570">
    <property type="entry name" value="GAT_Gln-NAD-synth"/>
    <property type="match status" value="1"/>
</dbReference>
<dbReference type="PANTHER" id="PTHR23090:SF9">
    <property type="entry name" value="GLUTAMINE-DEPENDENT NAD(+) SYNTHETASE"/>
    <property type="match status" value="1"/>
</dbReference>